<dbReference type="Proteomes" id="UP001143543">
    <property type="component" value="Unassembled WGS sequence"/>
</dbReference>
<dbReference type="SUPFAM" id="SSF52058">
    <property type="entry name" value="L domain-like"/>
    <property type="match status" value="1"/>
</dbReference>
<dbReference type="InterPro" id="IPR001611">
    <property type="entry name" value="Leu-rich_rpt"/>
</dbReference>
<proteinExistence type="predicted"/>
<dbReference type="InterPro" id="IPR032675">
    <property type="entry name" value="LRR_dom_sf"/>
</dbReference>
<sequence>MKIQLLLIFAFFSLLHVKGQTTAIPDQGFEQWLIGLGIDSDATVNGQVLTSDISGITYLTLDLTNAWFGYIYDLTGIEDFTALEELTINYFEISTIDLSSNLQLKKLNLQSNALTSLDVSANVLLEELYLENHDDVAPVNLLTELDLSNNPNLTILDISNMYTLTKIDLRNNHNDILNSLDVSFSVMPDSQYDPTEVYNTICVAVDDEVLAQNNQLPYNQWNISQQHTVINFSANCLLTTNELTLDDAVTVYPNPTLGILSIDAKEGTITVVELYDTTGRKINEFKSGFEHIDLQCAAGTYFMKINSRDSSIVKKVVVR</sequence>
<accession>A0ABQ5MMF8</accession>
<evidence type="ECO:0000313" key="3">
    <source>
        <dbReference type="EMBL" id="GLB50270.1"/>
    </source>
</evidence>
<dbReference type="EMBL" id="BRVO01000003">
    <property type="protein sequence ID" value="GLB50270.1"/>
    <property type="molecule type" value="Genomic_DNA"/>
</dbReference>
<dbReference type="NCBIfam" id="TIGR04183">
    <property type="entry name" value="Por_Secre_tail"/>
    <property type="match status" value="1"/>
</dbReference>
<evidence type="ECO:0000256" key="1">
    <source>
        <dbReference type="ARBA" id="ARBA00022729"/>
    </source>
</evidence>
<dbReference type="Gene3D" id="3.80.10.10">
    <property type="entry name" value="Ribonuclease Inhibitor"/>
    <property type="match status" value="1"/>
</dbReference>
<comment type="caution">
    <text evidence="3">The sequence shown here is derived from an EMBL/GenBank/DDBJ whole genome shotgun (WGS) entry which is preliminary data.</text>
</comment>
<dbReference type="InterPro" id="IPR026444">
    <property type="entry name" value="Secre_tail"/>
</dbReference>
<feature type="domain" description="Secretion system C-terminal sorting" evidence="2">
    <location>
        <begin position="251"/>
        <end position="318"/>
    </location>
</feature>
<evidence type="ECO:0000313" key="4">
    <source>
        <dbReference type="Proteomes" id="UP001143543"/>
    </source>
</evidence>
<gene>
    <name evidence="3" type="ORF">Y10_26380</name>
</gene>
<dbReference type="Pfam" id="PF18962">
    <property type="entry name" value="Por_Secre_tail"/>
    <property type="match status" value="1"/>
</dbReference>
<reference evidence="3" key="1">
    <citation type="submission" date="2022-07" db="EMBL/GenBank/DDBJ databases">
        <title>Taxonomy of Novel Oxalotrophic and Methylotrophic Bacteria.</title>
        <authorList>
            <person name="Sahin N."/>
            <person name="Tani A."/>
        </authorList>
    </citation>
    <scope>NUCLEOTIDE SEQUENCE</scope>
    <source>
        <strain evidence="3">Y10</strain>
    </source>
</reference>
<dbReference type="RefSeq" id="WP_281765898.1">
    <property type="nucleotide sequence ID" value="NZ_BRVO01000003.1"/>
</dbReference>
<organism evidence="3 4">
    <name type="scientific">Neptunitalea lumnitzerae</name>
    <dbReference type="NCBI Taxonomy" id="2965509"/>
    <lineage>
        <taxon>Bacteria</taxon>
        <taxon>Pseudomonadati</taxon>
        <taxon>Bacteroidota</taxon>
        <taxon>Flavobacteriia</taxon>
        <taxon>Flavobacteriales</taxon>
        <taxon>Flavobacteriaceae</taxon>
        <taxon>Neptunitalea</taxon>
    </lineage>
</organism>
<keyword evidence="4" id="KW-1185">Reference proteome</keyword>
<protein>
    <recommendedName>
        <fullName evidence="2">Secretion system C-terminal sorting domain-containing protein</fullName>
    </recommendedName>
</protein>
<name>A0ABQ5MMF8_9FLAO</name>
<evidence type="ECO:0000259" key="2">
    <source>
        <dbReference type="Pfam" id="PF18962"/>
    </source>
</evidence>
<dbReference type="PROSITE" id="PS51450">
    <property type="entry name" value="LRR"/>
    <property type="match status" value="1"/>
</dbReference>
<keyword evidence="1" id="KW-0732">Signal</keyword>